<comment type="cofactor">
    <cofactor evidence="1">
        <name>FAD</name>
        <dbReference type="ChEBI" id="CHEBI:57692"/>
    </cofactor>
</comment>
<comment type="caution">
    <text evidence="9">The sequence shown here is derived from an EMBL/GenBank/DDBJ whole genome shotgun (WGS) entry which is preliminary data.</text>
</comment>
<dbReference type="PANTHER" id="PTHR43098">
    <property type="entry name" value="L-ORNITHINE N(5)-MONOOXYGENASE-RELATED"/>
    <property type="match status" value="1"/>
</dbReference>
<keyword evidence="6" id="KW-0521">NADP</keyword>
<reference evidence="10" key="1">
    <citation type="submission" date="2015-09" db="EMBL/GenBank/DDBJ databases">
        <authorList>
            <person name="Fill T.P."/>
            <person name="Baretta J.F."/>
            <person name="de Almeida L.G."/>
            <person name="Rocha M."/>
            <person name="de Souza D.H."/>
            <person name="Malavazi I."/>
            <person name="Cerdeira L.T."/>
            <person name="Hong H."/>
            <person name="Samborskyy M."/>
            <person name="de Vasconcelos A.T."/>
            <person name="Leadlay P."/>
            <person name="Rodrigues-Filho E."/>
        </authorList>
    </citation>
    <scope>NUCLEOTIDE SEQUENCE [LARGE SCALE GENOMIC DNA]</scope>
    <source>
        <strain evidence="10">LaBioMMi 136</strain>
    </source>
</reference>
<keyword evidence="4" id="KW-0285">Flavoprotein</keyword>
<evidence type="ECO:0000313" key="10">
    <source>
        <dbReference type="Proteomes" id="UP000190744"/>
    </source>
</evidence>
<proteinExistence type="inferred from homology"/>
<dbReference type="Gene3D" id="3.50.50.60">
    <property type="entry name" value="FAD/NAD(P)-binding domain"/>
    <property type="match status" value="2"/>
</dbReference>
<evidence type="ECO:0000256" key="4">
    <source>
        <dbReference type="ARBA" id="ARBA00022630"/>
    </source>
</evidence>
<dbReference type="PRINTS" id="PR00411">
    <property type="entry name" value="PNDRDTASEI"/>
</dbReference>
<dbReference type="InterPro" id="IPR036188">
    <property type="entry name" value="FAD/NAD-bd_sf"/>
</dbReference>
<keyword evidence="9" id="KW-0503">Monooxygenase</keyword>
<evidence type="ECO:0000256" key="6">
    <source>
        <dbReference type="ARBA" id="ARBA00022857"/>
    </source>
</evidence>
<evidence type="ECO:0000256" key="7">
    <source>
        <dbReference type="ARBA" id="ARBA00023002"/>
    </source>
</evidence>
<evidence type="ECO:0000256" key="2">
    <source>
        <dbReference type="ARBA" id="ARBA00004721"/>
    </source>
</evidence>
<evidence type="ECO:0000256" key="1">
    <source>
        <dbReference type="ARBA" id="ARBA00001974"/>
    </source>
</evidence>
<protein>
    <submittedName>
        <fullName evidence="9">Flavin-binding monooxygenase-like family protein</fullName>
    </submittedName>
</protein>
<organism evidence="9 10">
    <name type="scientific">Penicillium brasilianum</name>
    <dbReference type="NCBI Taxonomy" id="104259"/>
    <lineage>
        <taxon>Eukaryota</taxon>
        <taxon>Fungi</taxon>
        <taxon>Dikarya</taxon>
        <taxon>Ascomycota</taxon>
        <taxon>Pezizomycotina</taxon>
        <taxon>Eurotiomycetes</taxon>
        <taxon>Eurotiomycetidae</taxon>
        <taxon>Eurotiales</taxon>
        <taxon>Aspergillaceae</taxon>
        <taxon>Penicillium</taxon>
    </lineage>
</organism>
<dbReference type="Pfam" id="PF13450">
    <property type="entry name" value="NAD_binding_8"/>
    <property type="match status" value="1"/>
</dbReference>
<feature type="region of interest" description="Disordered" evidence="8">
    <location>
        <begin position="48"/>
        <end position="67"/>
    </location>
</feature>
<sequence>MAIGPKPESIIGSYDHPPQAEAQTEVKSAAINGDTSPVSRLKDFATDPWLTSTDQPQPDSTTNVPYSLPDSTQHARILIVGAGYGGLLFAVRLLQSGFTLEDILLVDSAGGFGGTWYWNRYPGLMCDIESYIYMPLLEETKNIPSQKYVSGEELRTHAERIAEKWKLGARTLFRTTVSDLTWDDNKMQWIATASFSSNEKKQGSCTYTINADFAILANGTLSKPKVPDLPGIDDYTGRIFHTARWDYDYTGGSPAIPAMDRLRTKKVGVIGTGSTAVQVIPQLARWAGELTVFQRTPGAVGLQENRETDHAWWRDNVQLAGPEWQRKRCENFNAFITNPYRASLEEEDLVKDGWTKHPSFSVALGGARNLQADFLDLAKKIDKERREIGQQHINSTVRDPATAEALFNPTYGWCKRPCFHQGYFETYNRENVRLVSTPGQGITKFTRNGIMWGDKEFELDLIVLATGYDLGSLCPANRARLSIHGRGGLSMSQKWASGPATLHGVMTRGFPNLFFPGTSQAGVTANQSYMFDRAAEHIAYIIQNARPRTAASAVSLKVLVEPSLEAEELWAMETVSRARAFAATKTCSAGSYTISARLGESVNESQMARHMPWGEGMASYVKILEEWRKKGDMDGLEVVYD</sequence>
<keyword evidence="7" id="KW-0560">Oxidoreductase</keyword>
<dbReference type="GO" id="GO:0004497">
    <property type="term" value="F:monooxygenase activity"/>
    <property type="evidence" value="ECO:0007669"/>
    <property type="project" value="UniProtKB-KW"/>
</dbReference>
<dbReference type="Proteomes" id="UP000190744">
    <property type="component" value="Unassembled WGS sequence"/>
</dbReference>
<evidence type="ECO:0000256" key="5">
    <source>
        <dbReference type="ARBA" id="ARBA00022827"/>
    </source>
</evidence>
<dbReference type="AlphaFoldDB" id="A0A1S9RMU8"/>
<dbReference type="InterPro" id="IPR050775">
    <property type="entry name" value="FAD-binding_Monooxygenases"/>
</dbReference>
<accession>A0A1S9RMU8</accession>
<comment type="similarity">
    <text evidence="3">Belongs to the FAD-binding monooxygenase family.</text>
</comment>
<evidence type="ECO:0000313" key="9">
    <source>
        <dbReference type="EMBL" id="OOQ86837.1"/>
    </source>
</evidence>
<evidence type="ECO:0000256" key="8">
    <source>
        <dbReference type="SAM" id="MobiDB-lite"/>
    </source>
</evidence>
<dbReference type="SUPFAM" id="SSF51905">
    <property type="entry name" value="FAD/NAD(P)-binding domain"/>
    <property type="match status" value="1"/>
</dbReference>
<comment type="pathway">
    <text evidence="2">Secondary metabolite biosynthesis; terpenoid biosynthesis.</text>
</comment>
<keyword evidence="5" id="KW-0274">FAD</keyword>
<dbReference type="EMBL" id="LJBN01000133">
    <property type="protein sequence ID" value="OOQ86837.1"/>
    <property type="molecule type" value="Genomic_DNA"/>
</dbReference>
<feature type="compositionally biased region" description="Polar residues" evidence="8">
    <location>
        <begin position="49"/>
        <end position="67"/>
    </location>
</feature>
<dbReference type="PANTHER" id="PTHR43098:SF2">
    <property type="entry name" value="FAD-BINDING MONOOXYGENASE AUSB-RELATED"/>
    <property type="match status" value="1"/>
</dbReference>
<evidence type="ECO:0000256" key="3">
    <source>
        <dbReference type="ARBA" id="ARBA00010139"/>
    </source>
</evidence>
<name>A0A1S9RMU8_PENBI</name>
<gene>
    <name evidence="9" type="ORF">PEBR_19802</name>
</gene>
<feature type="region of interest" description="Disordered" evidence="8">
    <location>
        <begin position="1"/>
        <end position="24"/>
    </location>
</feature>